<evidence type="ECO:0000256" key="1">
    <source>
        <dbReference type="SAM" id="MobiDB-lite"/>
    </source>
</evidence>
<accession>A0A0S4J5C0</accession>
<feature type="compositionally biased region" description="Low complexity" evidence="1">
    <location>
        <begin position="155"/>
        <end position="172"/>
    </location>
</feature>
<gene>
    <name evidence="2" type="ORF">BSAL_87340</name>
</gene>
<feature type="compositionally biased region" description="Low complexity" evidence="1">
    <location>
        <begin position="393"/>
        <end position="408"/>
    </location>
</feature>
<name>A0A0S4J5C0_BODSA</name>
<feature type="compositionally biased region" description="Polar residues" evidence="1">
    <location>
        <begin position="232"/>
        <end position="243"/>
    </location>
</feature>
<reference evidence="3" key="1">
    <citation type="submission" date="2015-09" db="EMBL/GenBank/DDBJ databases">
        <authorList>
            <consortium name="Pathogen Informatics"/>
        </authorList>
    </citation>
    <scope>NUCLEOTIDE SEQUENCE [LARGE SCALE GENOMIC DNA]</scope>
    <source>
        <strain evidence="3">Lake Konstanz</strain>
    </source>
</reference>
<feature type="region of interest" description="Disordered" evidence="1">
    <location>
        <begin position="358"/>
        <end position="408"/>
    </location>
</feature>
<keyword evidence="3" id="KW-1185">Reference proteome</keyword>
<sequence length="408" mass="42231">MRVVSQDDVLSSTTETSTTAPAAIPRTSSNMKGTERRGSGAASPLGRRSAPLSARGAVSRKVKAQTQLVTAAKSVIRTAAAPSRASNSAAKVGVARPRNSTSTSSTQQQPAAAAAKPTASLTRSATAPRAASIKRSVEREDNSGVAAAPPRRVSGGAATATQARHAAKAGATNQKAPPLLKVGATRHQHSSDWDHNQRMKELEDIQATNTQALERTHSAPYARTHSMKSRTAESSPSRPNGSKQIGPAPQFATLEEMQAAATPVGEEGSGGDAQEPMPISKSRRGSTAGSNASGSSRKLTALRLAAKSPRVRGFGARLGQAFVAMQQQQVSAAEMVEEYAAGTEAVVEPRKRVVVHTDPNREVTPAAPSRDGVGFTLHRPQSHPSISKTAGTSGKQPSSSPSVSLAIS</sequence>
<dbReference type="Proteomes" id="UP000051952">
    <property type="component" value="Unassembled WGS sequence"/>
</dbReference>
<evidence type="ECO:0000313" key="3">
    <source>
        <dbReference type="Proteomes" id="UP000051952"/>
    </source>
</evidence>
<evidence type="ECO:0000313" key="2">
    <source>
        <dbReference type="EMBL" id="CUG82912.1"/>
    </source>
</evidence>
<feature type="compositionally biased region" description="Polar residues" evidence="1">
    <location>
        <begin position="382"/>
        <end position="392"/>
    </location>
</feature>
<feature type="compositionally biased region" description="Low complexity" evidence="1">
    <location>
        <begin position="285"/>
        <end position="297"/>
    </location>
</feature>
<protein>
    <submittedName>
        <fullName evidence="2">Uncharacterized protein</fullName>
    </submittedName>
</protein>
<feature type="compositionally biased region" description="Basic and acidic residues" evidence="1">
    <location>
        <begin position="189"/>
        <end position="203"/>
    </location>
</feature>
<dbReference type="EMBL" id="CYKH01001088">
    <property type="protein sequence ID" value="CUG82912.1"/>
    <property type="molecule type" value="Genomic_DNA"/>
</dbReference>
<dbReference type="AlphaFoldDB" id="A0A0S4J5C0"/>
<organism evidence="2 3">
    <name type="scientific">Bodo saltans</name>
    <name type="common">Flagellated protozoan</name>
    <dbReference type="NCBI Taxonomy" id="75058"/>
    <lineage>
        <taxon>Eukaryota</taxon>
        <taxon>Discoba</taxon>
        <taxon>Euglenozoa</taxon>
        <taxon>Kinetoplastea</taxon>
        <taxon>Metakinetoplastina</taxon>
        <taxon>Eubodonida</taxon>
        <taxon>Bodonidae</taxon>
        <taxon>Bodo</taxon>
    </lineage>
</organism>
<feature type="non-terminal residue" evidence="2">
    <location>
        <position position="408"/>
    </location>
</feature>
<proteinExistence type="predicted"/>
<feature type="compositionally biased region" description="Low complexity" evidence="1">
    <location>
        <begin position="79"/>
        <end position="123"/>
    </location>
</feature>
<dbReference type="VEuPathDB" id="TriTrypDB:BSAL_87340"/>
<feature type="region of interest" description="Disordered" evidence="1">
    <location>
        <begin position="1"/>
        <end position="300"/>
    </location>
</feature>